<dbReference type="STRING" id="1208920.CONE_0843"/>
<comment type="catalytic activity">
    <reaction evidence="6">
        <text>cytidine(1402) in 16S rRNA + S-adenosyl-L-methionine = N(4)-methylcytidine(1402) in 16S rRNA + S-adenosyl-L-homocysteine + H(+)</text>
        <dbReference type="Rhea" id="RHEA:42928"/>
        <dbReference type="Rhea" id="RHEA-COMP:10286"/>
        <dbReference type="Rhea" id="RHEA-COMP:10287"/>
        <dbReference type="ChEBI" id="CHEBI:15378"/>
        <dbReference type="ChEBI" id="CHEBI:57856"/>
        <dbReference type="ChEBI" id="CHEBI:59789"/>
        <dbReference type="ChEBI" id="CHEBI:74506"/>
        <dbReference type="ChEBI" id="CHEBI:82748"/>
        <dbReference type="EC" id="2.1.1.199"/>
    </reaction>
</comment>
<dbReference type="Pfam" id="PF01795">
    <property type="entry name" value="Methyltransf_5"/>
    <property type="match status" value="1"/>
</dbReference>
<keyword evidence="4 6" id="KW-0808">Transferase</keyword>
<accession>M1L7I9</accession>
<dbReference type="PIRSF" id="PIRSF004486">
    <property type="entry name" value="MraW"/>
    <property type="match status" value="1"/>
</dbReference>
<feature type="binding site" evidence="6">
    <location>
        <begin position="43"/>
        <end position="45"/>
    </location>
    <ligand>
        <name>S-adenosyl-L-methionine</name>
        <dbReference type="ChEBI" id="CHEBI:59789"/>
    </ligand>
</feature>
<feature type="binding site" evidence="6">
    <location>
        <position position="89"/>
    </location>
    <ligand>
        <name>S-adenosyl-L-methionine</name>
        <dbReference type="ChEBI" id="CHEBI:59789"/>
    </ligand>
</feature>
<dbReference type="PATRIC" id="fig|1208920.3.peg.553"/>
<feature type="binding site" evidence="6">
    <location>
        <position position="63"/>
    </location>
    <ligand>
        <name>S-adenosyl-L-methionine</name>
        <dbReference type="ChEBI" id="CHEBI:59789"/>
    </ligand>
</feature>
<keyword evidence="2 6" id="KW-0698">rRNA processing</keyword>
<evidence type="ECO:0000256" key="1">
    <source>
        <dbReference type="ARBA" id="ARBA00010396"/>
    </source>
</evidence>
<dbReference type="InterPro" id="IPR023397">
    <property type="entry name" value="SAM-dep_MeTrfase_MraW_recog"/>
</dbReference>
<keyword evidence="6" id="KW-0963">Cytoplasm</keyword>
<sequence length="330" mass="38046">MSEFKHKPVLLRKTIDALLHRDSRAEKQYLDSGIFVDGTFGRGGHSMELLNNLDNNSKLFVFDKDPDAIKAADLLSLKDHRVHVIHNSFVKMKEELLSRNIDKVDGIMLDLGVSSPQLDNPCRGFSFLNEGPLDMRMDTTRGIALDKWLEKADIHDIRKIIFDYGEERFATKIAKEIVARRKIKPIQTTAELADCVSSVVYKSEKGKHPATRTFQALRIYINNELEELSLAFPSFIELLKPYGRLAVISFHSLEDRIVKRMIRSFESPSDFYSRLPLMENELPKPIIRSLGRIFPENSEILENKRSRSALLRIAERTTIPFFNFLKFCKF</sequence>
<keyword evidence="5 6" id="KW-0949">S-adenosyl-L-methionine</keyword>
<name>M1L7I9_9PROT</name>
<organism evidence="7 8">
    <name type="scientific">Candidatus Kinetoplastidibacterium stringomonadis TCC290E</name>
    <dbReference type="NCBI Taxonomy" id="1208920"/>
    <lineage>
        <taxon>Bacteria</taxon>
        <taxon>Pseudomonadati</taxon>
        <taxon>Pseudomonadota</taxon>
        <taxon>Betaproteobacteria</taxon>
        <taxon>Candidatus Kinetoplastidibacterium</taxon>
    </lineage>
</organism>
<evidence type="ECO:0000313" key="7">
    <source>
        <dbReference type="EMBL" id="AGF48558.1"/>
    </source>
</evidence>
<evidence type="ECO:0000256" key="4">
    <source>
        <dbReference type="ARBA" id="ARBA00022679"/>
    </source>
</evidence>
<comment type="similarity">
    <text evidence="1 6">Belongs to the methyltransferase superfamily. RsmH family.</text>
</comment>
<dbReference type="NCBIfam" id="TIGR00006">
    <property type="entry name" value="16S rRNA (cytosine(1402)-N(4))-methyltransferase RsmH"/>
    <property type="match status" value="1"/>
</dbReference>
<evidence type="ECO:0000256" key="5">
    <source>
        <dbReference type="ARBA" id="ARBA00022691"/>
    </source>
</evidence>
<keyword evidence="8" id="KW-1185">Reference proteome</keyword>
<comment type="subcellular location">
    <subcellularLocation>
        <location evidence="6">Cytoplasm</location>
    </subcellularLocation>
</comment>
<evidence type="ECO:0000256" key="3">
    <source>
        <dbReference type="ARBA" id="ARBA00022603"/>
    </source>
</evidence>
<dbReference type="KEGG" id="kon:CONE_0843"/>
<dbReference type="Gene3D" id="1.10.150.170">
    <property type="entry name" value="Putative methyltransferase TM0872, insert domain"/>
    <property type="match status" value="1"/>
</dbReference>
<dbReference type="OrthoDB" id="9806637at2"/>
<feature type="binding site" evidence="6">
    <location>
        <position position="110"/>
    </location>
    <ligand>
        <name>S-adenosyl-L-methionine</name>
        <dbReference type="ChEBI" id="CHEBI:59789"/>
    </ligand>
</feature>
<dbReference type="HOGENOM" id="CLU_038422_2_0_4"/>
<gene>
    <name evidence="6" type="primary">rsmH</name>
    <name evidence="7" type="ORF">CONE_0843</name>
</gene>
<dbReference type="AlphaFoldDB" id="M1L7I9"/>
<dbReference type="PANTHER" id="PTHR11265:SF0">
    <property type="entry name" value="12S RRNA N4-METHYLCYTIDINE METHYLTRANSFERASE"/>
    <property type="match status" value="1"/>
</dbReference>
<evidence type="ECO:0000256" key="2">
    <source>
        <dbReference type="ARBA" id="ARBA00022552"/>
    </source>
</evidence>
<comment type="function">
    <text evidence="6">Specifically methylates the N4 position of cytidine in position 1402 (C1402) of 16S rRNA.</text>
</comment>
<evidence type="ECO:0000313" key="8">
    <source>
        <dbReference type="Proteomes" id="UP000011541"/>
    </source>
</evidence>
<dbReference type="Gene3D" id="3.40.50.150">
    <property type="entry name" value="Vaccinia Virus protein VP39"/>
    <property type="match status" value="1"/>
</dbReference>
<dbReference type="GO" id="GO:0071424">
    <property type="term" value="F:rRNA (cytosine-N4-)-methyltransferase activity"/>
    <property type="evidence" value="ECO:0007669"/>
    <property type="project" value="UniProtKB-UniRule"/>
</dbReference>
<dbReference type="InterPro" id="IPR002903">
    <property type="entry name" value="RsmH"/>
</dbReference>
<feature type="binding site" evidence="6">
    <location>
        <position position="117"/>
    </location>
    <ligand>
        <name>S-adenosyl-L-methionine</name>
        <dbReference type="ChEBI" id="CHEBI:59789"/>
    </ligand>
</feature>
<protein>
    <recommendedName>
        <fullName evidence="6">Ribosomal RNA small subunit methyltransferase H</fullName>
        <ecNumber evidence="6">2.1.1.199</ecNumber>
    </recommendedName>
    <alternativeName>
        <fullName evidence="6">16S rRNA m(4)C1402 methyltransferase</fullName>
    </alternativeName>
    <alternativeName>
        <fullName evidence="6">rRNA (cytosine-N(4)-)-methyltransferase RsmH</fullName>
    </alternativeName>
</protein>
<dbReference type="GO" id="GO:0005737">
    <property type="term" value="C:cytoplasm"/>
    <property type="evidence" value="ECO:0007669"/>
    <property type="project" value="UniProtKB-SubCell"/>
</dbReference>
<dbReference type="EMBL" id="CP003805">
    <property type="protein sequence ID" value="AGF48558.1"/>
    <property type="molecule type" value="Genomic_DNA"/>
</dbReference>
<dbReference type="Proteomes" id="UP000011541">
    <property type="component" value="Chromosome"/>
</dbReference>
<dbReference type="InterPro" id="IPR029063">
    <property type="entry name" value="SAM-dependent_MTases_sf"/>
</dbReference>
<keyword evidence="3 6" id="KW-0489">Methyltransferase</keyword>
<proteinExistence type="inferred from homology"/>
<dbReference type="EC" id="2.1.1.199" evidence="6"/>
<evidence type="ECO:0000256" key="6">
    <source>
        <dbReference type="HAMAP-Rule" id="MF_01007"/>
    </source>
</evidence>
<dbReference type="SUPFAM" id="SSF53335">
    <property type="entry name" value="S-adenosyl-L-methionine-dependent methyltransferases"/>
    <property type="match status" value="1"/>
</dbReference>
<dbReference type="PANTHER" id="PTHR11265">
    <property type="entry name" value="S-ADENOSYL-METHYLTRANSFERASE MRAW"/>
    <property type="match status" value="1"/>
</dbReference>
<dbReference type="HAMAP" id="MF_01007">
    <property type="entry name" value="16SrRNA_methyltr_H"/>
    <property type="match status" value="1"/>
</dbReference>
<dbReference type="RefSeq" id="WP_015397243.1">
    <property type="nucleotide sequence ID" value="NC_020299.1"/>
</dbReference>
<dbReference type="GO" id="GO:0070475">
    <property type="term" value="P:rRNA base methylation"/>
    <property type="evidence" value="ECO:0007669"/>
    <property type="project" value="UniProtKB-UniRule"/>
</dbReference>
<reference evidence="7 8" key="1">
    <citation type="journal article" date="2013" name="Genome Biol. Evol.">
        <title>Genome evolution and phylogenomic analysis of candidatus kinetoplastibacterium, the betaproteobacterial endosymbionts of strigomonas and angomonas.</title>
        <authorList>
            <person name="Alves J.M."/>
            <person name="Serrano M.G."/>
            <person name="Maia da Silva F."/>
            <person name="Voegtly L.J."/>
            <person name="Matveyev A.V."/>
            <person name="Teixeira M.M."/>
            <person name="Camargo E.P."/>
            <person name="Buck G.A."/>
        </authorList>
    </citation>
    <scope>NUCLEOTIDE SEQUENCE [LARGE SCALE GENOMIC DNA]</scope>
    <source>
        <strain evidence="7 8">TCC290E</strain>
    </source>
</reference>
<dbReference type="eggNOG" id="COG0275">
    <property type="taxonomic scope" value="Bacteria"/>
</dbReference>
<dbReference type="SUPFAM" id="SSF81799">
    <property type="entry name" value="Putative methyltransferase TM0872, insert domain"/>
    <property type="match status" value="1"/>
</dbReference>